<keyword evidence="1" id="KW-0812">Transmembrane</keyword>
<dbReference type="AlphaFoldDB" id="A0A5E7M7T6"/>
<dbReference type="Proteomes" id="UP000327111">
    <property type="component" value="Unassembled WGS sequence"/>
</dbReference>
<proteinExistence type="predicted"/>
<keyword evidence="1" id="KW-0472">Membrane</keyword>
<reference evidence="2 3" key="1">
    <citation type="submission" date="2019-09" db="EMBL/GenBank/DDBJ databases">
        <authorList>
            <person name="Chandra G."/>
            <person name="Truman W A."/>
        </authorList>
    </citation>
    <scope>NUCLEOTIDE SEQUENCE [LARGE SCALE GENOMIC DNA]</scope>
    <source>
        <strain evidence="2">PS854</strain>
    </source>
</reference>
<protein>
    <recommendedName>
        <fullName evidence="4">Membrane-associated oxidoreductase</fullName>
    </recommendedName>
</protein>
<organism evidence="2 3">
    <name type="scientific">Pseudomonas fluorescens</name>
    <dbReference type="NCBI Taxonomy" id="294"/>
    <lineage>
        <taxon>Bacteria</taxon>
        <taxon>Pseudomonadati</taxon>
        <taxon>Pseudomonadota</taxon>
        <taxon>Gammaproteobacteria</taxon>
        <taxon>Pseudomonadales</taxon>
        <taxon>Pseudomonadaceae</taxon>
        <taxon>Pseudomonas</taxon>
    </lineage>
</organism>
<evidence type="ECO:0008006" key="4">
    <source>
        <dbReference type="Google" id="ProtNLM"/>
    </source>
</evidence>
<feature type="transmembrane region" description="Helical" evidence="1">
    <location>
        <begin position="612"/>
        <end position="636"/>
    </location>
</feature>
<gene>
    <name evidence="2" type="ORF">PS854_03800</name>
</gene>
<evidence type="ECO:0000313" key="2">
    <source>
        <dbReference type="EMBL" id="VVP20953.1"/>
    </source>
</evidence>
<name>A0A5E7M7T6_PSEFL</name>
<dbReference type="EMBL" id="CABVIF010000008">
    <property type="protein sequence ID" value="VVP20953.1"/>
    <property type="molecule type" value="Genomic_DNA"/>
</dbReference>
<sequence length="640" mass="71619">MNLLGRYKSIYGELKSAEQRLFECSKSRQVAEIGKFSPEVKTTDNVVRANFLKCLALMHSRNPVQGEGLSLRGAFIEGVLDLSELAIKSPICFEQCKFASDIYFRGSRFEHSVTFRKCTLESFYGERLVVDGNLAFIEVRTRGVINLVNARISAGLNFEGAQLDGVGHAALLASFADVRTGVYLSKGFSANGLVRFRSATVGGQFNCETGSFSVAEGESLDFDNAVINGSLYLRDGFSSVGIVKLLGIRILGQLSCVNGRFVANGNGHALTIERGLIRNNALLSKGFEVIGCLHLLGLAVEGNLELDGASIGEIMANELRVGGRFSLRNLKSPPNTMSMLGGRVSFLNDDLSSWGENPLINGFVYDFIDVQKSMPVGERMEWLKKQKISLKHDTSLSPAQLFRPQPWRQLQHVLVSMGRSEEAKEIGIEYEHCLRRFRLIGQTPEHWFGLWRILYAWSARRLHSCYGYLTGFGYRPMLLLPWFALVWAVCTAIYWGAASQAAIFAPSNPLVFQNETYETCRPDREQVWLNKRHDRRAADLPIDFKGSGNWYLCEALREEYTGFSPMAFSLDLLLPLVDLHQENDWAPLIATPKANALEEFKGFFSVKRLVRFVMWCEILAGWGFSLLFVAVVSGLARRKE</sequence>
<evidence type="ECO:0000313" key="3">
    <source>
        <dbReference type="Proteomes" id="UP000327111"/>
    </source>
</evidence>
<accession>A0A5E7M7T6</accession>
<evidence type="ECO:0000256" key="1">
    <source>
        <dbReference type="SAM" id="Phobius"/>
    </source>
</evidence>
<keyword evidence="1" id="KW-1133">Transmembrane helix</keyword>
<dbReference type="RefSeq" id="WP_224791282.1">
    <property type="nucleotide sequence ID" value="NZ_CABVIF010000008.1"/>
</dbReference>